<dbReference type="RefSeq" id="WP_005683899.1">
    <property type="nucleotide sequence ID" value="NZ_ADNC01000027.1"/>
</dbReference>
<dbReference type="InterPro" id="IPR029058">
    <property type="entry name" value="AB_hydrolase_fold"/>
</dbReference>
<protein>
    <recommendedName>
        <fullName evidence="1">AB hydrolase-1 domain-containing protein</fullName>
    </recommendedName>
</protein>
<dbReference type="Proteomes" id="UP000004757">
    <property type="component" value="Unassembled WGS sequence"/>
</dbReference>
<dbReference type="eggNOG" id="COG2267">
    <property type="taxonomic scope" value="Bacteria"/>
</dbReference>
<dbReference type="Gene3D" id="3.40.50.1820">
    <property type="entry name" value="alpha/beta hydrolase"/>
    <property type="match status" value="1"/>
</dbReference>
<accession>D4XWS3</accession>
<dbReference type="AlphaFoldDB" id="D4XWS3"/>
<comment type="caution">
    <text evidence="2">The sequence shown here is derived from an EMBL/GenBank/DDBJ whole genome shotgun (WGS) entry which is preliminary data.</text>
</comment>
<organism evidence="2 3">
    <name type="scientific">Mycoplasmopsis alligatoris A21JP2</name>
    <dbReference type="NCBI Taxonomy" id="747682"/>
    <lineage>
        <taxon>Bacteria</taxon>
        <taxon>Bacillati</taxon>
        <taxon>Mycoplasmatota</taxon>
        <taxon>Mycoplasmoidales</taxon>
        <taxon>Metamycoplasmataceae</taxon>
        <taxon>Mycoplasmopsis</taxon>
    </lineage>
</organism>
<keyword evidence="3" id="KW-1185">Reference proteome</keyword>
<gene>
    <name evidence="2" type="ORF">MALL_0355</name>
</gene>
<dbReference type="EMBL" id="ADNC01000027">
    <property type="protein sequence ID" value="EFF41271.1"/>
    <property type="molecule type" value="Genomic_DNA"/>
</dbReference>
<dbReference type="OrthoDB" id="395697at2"/>
<dbReference type="InterPro" id="IPR000073">
    <property type="entry name" value="AB_hydrolase_1"/>
</dbReference>
<evidence type="ECO:0000259" key="1">
    <source>
        <dbReference type="Pfam" id="PF00561"/>
    </source>
</evidence>
<feature type="domain" description="AB hydrolase-1" evidence="1">
    <location>
        <begin position="25"/>
        <end position="128"/>
    </location>
</feature>
<reference evidence="2 3" key="1">
    <citation type="submission" date="2010-03" db="EMBL/GenBank/DDBJ databases">
        <authorList>
            <person name="Glass J.I."/>
            <person name="Benders G.A."/>
            <person name="Durkin A.S."/>
            <person name="Farmerie W.G."/>
            <person name="Hlavinka K."/>
            <person name="Hostetler J."/>
            <person name="Jackson J."/>
            <person name="May M.A."/>
            <person name="Miller R.H."/>
            <person name="Paralanov V."/>
            <person name="Radune D."/>
            <person name="Szczypinski B."/>
            <person name="Brown D.R."/>
        </authorList>
    </citation>
    <scope>NUCLEOTIDE SEQUENCE [LARGE SCALE GENOMIC DNA]</scope>
    <source>
        <strain evidence="2 3">A21JP2</strain>
    </source>
</reference>
<evidence type="ECO:0000313" key="2">
    <source>
        <dbReference type="EMBL" id="EFF41271.1"/>
    </source>
</evidence>
<evidence type="ECO:0000313" key="3">
    <source>
        <dbReference type="Proteomes" id="UP000004757"/>
    </source>
</evidence>
<sequence length="298" mass="34339">MKLKILNYLDWKIPLFFQDNKSDSTLIAIHGINSSSDFIVPLSEYKNNFNLIAINMPGSKYFNELNEIKKEQIDMNLWFNMANYVLNKIKTKNNYLLGHSMGGGVVARLGYSNKIKHIFFVSTIHPKMADNVIIKLFSNVQSPRTKLQSTISKGIKKGINFVQKREPWVEAFANENSVWSTLIKQNILEQEGLLKLDNFYKGLNNKSTMIIGKYDKVINTDKFIEYGKEINIPVYLLGTGHSPIWYSSRDFYIFLNKRILGKKRFILSPLVSTSLHDFESHIVDEAEEEALLVNSITR</sequence>
<dbReference type="Pfam" id="PF00561">
    <property type="entry name" value="Abhydrolase_1"/>
    <property type="match status" value="1"/>
</dbReference>
<dbReference type="STRING" id="747682.MALL_0355"/>
<proteinExistence type="predicted"/>
<name>D4XWS3_9BACT</name>
<dbReference type="SUPFAM" id="SSF53474">
    <property type="entry name" value="alpha/beta-Hydrolases"/>
    <property type="match status" value="1"/>
</dbReference>